<evidence type="ECO:0000313" key="2">
    <source>
        <dbReference type="Proteomes" id="UP000011135"/>
    </source>
</evidence>
<reference evidence="1 2" key="1">
    <citation type="submission" date="2012-12" db="EMBL/GenBank/DDBJ databases">
        <title>Genome assembly of Fulvivirga imtechensis AK7.</title>
        <authorList>
            <person name="Nupur N."/>
            <person name="Khatri I."/>
            <person name="Kumar R."/>
            <person name="Subramanian S."/>
            <person name="Pinnaka A."/>
        </authorList>
    </citation>
    <scope>NUCLEOTIDE SEQUENCE [LARGE SCALE GENOMIC DNA]</scope>
    <source>
        <strain evidence="1 2">AK7</strain>
    </source>
</reference>
<dbReference type="AlphaFoldDB" id="L8JSD5"/>
<gene>
    <name evidence="1" type="ORF">C900_02330</name>
</gene>
<evidence type="ECO:0000313" key="1">
    <source>
        <dbReference type="EMBL" id="ELR71745.1"/>
    </source>
</evidence>
<dbReference type="RefSeq" id="WP_009579727.1">
    <property type="nucleotide sequence ID" value="NZ_AMZN01000033.1"/>
</dbReference>
<proteinExistence type="predicted"/>
<dbReference type="Proteomes" id="UP000011135">
    <property type="component" value="Unassembled WGS sequence"/>
</dbReference>
<comment type="caution">
    <text evidence="1">The sequence shown here is derived from an EMBL/GenBank/DDBJ whole genome shotgun (WGS) entry which is preliminary data.</text>
</comment>
<protein>
    <submittedName>
        <fullName evidence="1">Uncharacterized protein</fullName>
    </submittedName>
</protein>
<keyword evidence="2" id="KW-1185">Reference proteome</keyword>
<sequence>MYRSLKPPTLEMGKINAHSSSVKKAFEHINQTPICWLANEGLEEVFNGNRISDGLTFEVSDGRIVFVADRQEEPVATIHFDQQYVAFDPPKTKEESLMENESVRHNRQPIKYSFEYFKRKLTGAKLS</sequence>
<accession>L8JSD5</accession>
<organism evidence="1 2">
    <name type="scientific">Fulvivirga imtechensis AK7</name>
    <dbReference type="NCBI Taxonomy" id="1237149"/>
    <lineage>
        <taxon>Bacteria</taxon>
        <taxon>Pseudomonadati</taxon>
        <taxon>Bacteroidota</taxon>
        <taxon>Cytophagia</taxon>
        <taxon>Cytophagales</taxon>
        <taxon>Fulvivirgaceae</taxon>
        <taxon>Fulvivirga</taxon>
    </lineage>
</organism>
<name>L8JSD5_9BACT</name>
<dbReference type="STRING" id="1237149.C900_02330"/>
<dbReference type="EMBL" id="AMZN01000033">
    <property type="protein sequence ID" value="ELR71745.1"/>
    <property type="molecule type" value="Genomic_DNA"/>
</dbReference>